<accession>A0ABW6B937</accession>
<keyword evidence="2" id="KW-1185">Reference proteome</keyword>
<organism evidence="1 2">
    <name type="scientific">Sphingobacterium bambusae</name>
    <dbReference type="NCBI Taxonomy" id="662858"/>
    <lineage>
        <taxon>Bacteria</taxon>
        <taxon>Pseudomonadati</taxon>
        <taxon>Bacteroidota</taxon>
        <taxon>Sphingobacteriia</taxon>
        <taxon>Sphingobacteriales</taxon>
        <taxon>Sphingobacteriaceae</taxon>
        <taxon>Sphingobacterium</taxon>
    </lineage>
</organism>
<proteinExistence type="predicted"/>
<dbReference type="RefSeq" id="WP_320183861.1">
    <property type="nucleotide sequence ID" value="NZ_CP138332.1"/>
</dbReference>
<dbReference type="Proteomes" id="UP001597525">
    <property type="component" value="Unassembled WGS sequence"/>
</dbReference>
<evidence type="ECO:0000313" key="2">
    <source>
        <dbReference type="Proteomes" id="UP001597525"/>
    </source>
</evidence>
<reference evidence="2" key="1">
    <citation type="journal article" date="2019" name="Int. J. Syst. Evol. Microbiol.">
        <title>The Global Catalogue of Microorganisms (GCM) 10K type strain sequencing project: providing services to taxonomists for standard genome sequencing and annotation.</title>
        <authorList>
            <consortium name="The Broad Institute Genomics Platform"/>
            <consortium name="The Broad Institute Genome Sequencing Center for Infectious Disease"/>
            <person name="Wu L."/>
            <person name="Ma J."/>
        </authorList>
    </citation>
    <scope>NUCLEOTIDE SEQUENCE [LARGE SCALE GENOMIC DNA]</scope>
    <source>
        <strain evidence="2">KCTC 22814</strain>
    </source>
</reference>
<protein>
    <submittedName>
        <fullName evidence="1">Uncharacterized protein</fullName>
    </submittedName>
</protein>
<name>A0ABW6B937_9SPHI</name>
<gene>
    <name evidence="1" type="ORF">ACFS7Y_01655</name>
</gene>
<evidence type="ECO:0000313" key="1">
    <source>
        <dbReference type="EMBL" id="MFD2966068.1"/>
    </source>
</evidence>
<dbReference type="EMBL" id="JBHUPB010000003">
    <property type="protein sequence ID" value="MFD2966068.1"/>
    <property type="molecule type" value="Genomic_DNA"/>
</dbReference>
<sequence>MEQITVTTERGVETTTTLKNGDVLIEIAQIPNDDVGIPQATAFYLNNELVERSFFQQRLKEG</sequence>
<comment type="caution">
    <text evidence="1">The sequence shown here is derived from an EMBL/GenBank/DDBJ whole genome shotgun (WGS) entry which is preliminary data.</text>
</comment>